<gene>
    <name evidence="1" type="ORF">HAX54_012230</name>
</gene>
<organism evidence="1 2">
    <name type="scientific">Datura stramonium</name>
    <name type="common">Jimsonweed</name>
    <name type="synonym">Common thornapple</name>
    <dbReference type="NCBI Taxonomy" id="4076"/>
    <lineage>
        <taxon>Eukaryota</taxon>
        <taxon>Viridiplantae</taxon>
        <taxon>Streptophyta</taxon>
        <taxon>Embryophyta</taxon>
        <taxon>Tracheophyta</taxon>
        <taxon>Spermatophyta</taxon>
        <taxon>Magnoliopsida</taxon>
        <taxon>eudicotyledons</taxon>
        <taxon>Gunneridae</taxon>
        <taxon>Pentapetalae</taxon>
        <taxon>asterids</taxon>
        <taxon>lamiids</taxon>
        <taxon>Solanales</taxon>
        <taxon>Solanaceae</taxon>
        <taxon>Solanoideae</taxon>
        <taxon>Datureae</taxon>
        <taxon>Datura</taxon>
    </lineage>
</organism>
<proteinExistence type="predicted"/>
<dbReference type="EMBL" id="JACEIK010001706">
    <property type="protein sequence ID" value="MCD7471645.1"/>
    <property type="molecule type" value="Genomic_DNA"/>
</dbReference>
<name>A0ABS8TL99_DATST</name>
<keyword evidence="2" id="KW-1185">Reference proteome</keyword>
<reference evidence="1 2" key="1">
    <citation type="journal article" date="2021" name="BMC Genomics">
        <title>Datura genome reveals duplications of psychoactive alkaloid biosynthetic genes and high mutation rate following tissue culture.</title>
        <authorList>
            <person name="Rajewski A."/>
            <person name="Carter-House D."/>
            <person name="Stajich J."/>
            <person name="Litt A."/>
        </authorList>
    </citation>
    <scope>NUCLEOTIDE SEQUENCE [LARGE SCALE GENOMIC DNA]</scope>
    <source>
        <strain evidence="1">AR-01</strain>
    </source>
</reference>
<dbReference type="Proteomes" id="UP000823775">
    <property type="component" value="Unassembled WGS sequence"/>
</dbReference>
<accession>A0ABS8TL99</accession>
<evidence type="ECO:0000313" key="2">
    <source>
        <dbReference type="Proteomes" id="UP000823775"/>
    </source>
</evidence>
<protein>
    <submittedName>
        <fullName evidence="1">Uncharacterized protein</fullName>
    </submittedName>
</protein>
<comment type="caution">
    <text evidence="1">The sequence shown here is derived from an EMBL/GenBank/DDBJ whole genome shotgun (WGS) entry which is preliminary data.</text>
</comment>
<evidence type="ECO:0000313" key="1">
    <source>
        <dbReference type="EMBL" id="MCD7471645.1"/>
    </source>
</evidence>
<sequence length="102" mass="11563">MFRQMGLRYKKTIDSENVKTSLHGWRHKVKTRVEGSVVSPETLLRTSLESVEEDEADQIHNISTISGEVFDEATILSVQQVPPQQSCTNEISECHIPLSPRK</sequence>